<feature type="domain" description="Anti-sigma-28 factor FlgM C-terminal" evidence="10">
    <location>
        <begin position="43"/>
        <end position="93"/>
    </location>
</feature>
<dbReference type="InterPro" id="IPR007412">
    <property type="entry name" value="FlgM"/>
</dbReference>
<keyword evidence="3" id="KW-0678">Repressor</keyword>
<dbReference type="NCBIfam" id="TIGR03824">
    <property type="entry name" value="FlgM_jcvi"/>
    <property type="match status" value="1"/>
</dbReference>
<keyword evidence="11" id="KW-0969">Cilium</keyword>
<dbReference type="EMBL" id="DSJL01000011">
    <property type="protein sequence ID" value="HEF66296.1"/>
    <property type="molecule type" value="Genomic_DNA"/>
</dbReference>
<evidence type="ECO:0000256" key="7">
    <source>
        <dbReference type="ARBA" id="ARBA00024739"/>
    </source>
</evidence>
<sequence length="103" mass="11630">MVNQVGHVWHDPSIQRVEPPEQQQARQPVTPVSRPDRPSQAAELTPELQEVQRVIEIVRQAPDVREGRVAAIRKLLETGRYQAPLEAVADRIAAELRPTLESE</sequence>
<evidence type="ECO:0000256" key="8">
    <source>
        <dbReference type="ARBA" id="ARBA00030117"/>
    </source>
</evidence>
<keyword evidence="4" id="KW-1005">Bacterial flagellum biogenesis</keyword>
<dbReference type="SUPFAM" id="SSF101498">
    <property type="entry name" value="Anti-sigma factor FlgM"/>
    <property type="match status" value="1"/>
</dbReference>
<protein>
    <recommendedName>
        <fullName evidence="2">Negative regulator of flagellin synthesis</fullName>
    </recommendedName>
    <alternativeName>
        <fullName evidence="8">Anti-sigma-28 factor</fullName>
    </alternativeName>
</protein>
<evidence type="ECO:0000256" key="4">
    <source>
        <dbReference type="ARBA" id="ARBA00022795"/>
    </source>
</evidence>
<evidence type="ECO:0000256" key="2">
    <source>
        <dbReference type="ARBA" id="ARBA00017823"/>
    </source>
</evidence>
<evidence type="ECO:0000256" key="6">
    <source>
        <dbReference type="ARBA" id="ARBA00023163"/>
    </source>
</evidence>
<dbReference type="InterPro" id="IPR031316">
    <property type="entry name" value="FlgM_C"/>
</dbReference>
<keyword evidence="6" id="KW-0804">Transcription</keyword>
<dbReference type="AlphaFoldDB" id="A0A7C1JPQ1"/>
<feature type="region of interest" description="Disordered" evidence="9">
    <location>
        <begin position="1"/>
        <end position="46"/>
    </location>
</feature>
<evidence type="ECO:0000313" key="11">
    <source>
        <dbReference type="EMBL" id="HEF66296.1"/>
    </source>
</evidence>
<evidence type="ECO:0000256" key="1">
    <source>
        <dbReference type="ARBA" id="ARBA00005322"/>
    </source>
</evidence>
<comment type="caution">
    <text evidence="11">The sequence shown here is derived from an EMBL/GenBank/DDBJ whole genome shotgun (WGS) entry which is preliminary data.</text>
</comment>
<dbReference type="GO" id="GO:0044781">
    <property type="term" value="P:bacterial-type flagellum organization"/>
    <property type="evidence" value="ECO:0007669"/>
    <property type="project" value="UniProtKB-KW"/>
</dbReference>
<dbReference type="GO" id="GO:0045892">
    <property type="term" value="P:negative regulation of DNA-templated transcription"/>
    <property type="evidence" value="ECO:0007669"/>
    <property type="project" value="InterPro"/>
</dbReference>
<organism evidence="11">
    <name type="scientific">Thermomicrobium roseum</name>
    <dbReference type="NCBI Taxonomy" id="500"/>
    <lineage>
        <taxon>Bacteria</taxon>
        <taxon>Pseudomonadati</taxon>
        <taxon>Thermomicrobiota</taxon>
        <taxon>Thermomicrobia</taxon>
        <taxon>Thermomicrobiales</taxon>
        <taxon>Thermomicrobiaceae</taxon>
        <taxon>Thermomicrobium</taxon>
    </lineage>
</organism>
<evidence type="ECO:0000256" key="9">
    <source>
        <dbReference type="SAM" id="MobiDB-lite"/>
    </source>
</evidence>
<dbReference type="Pfam" id="PF04316">
    <property type="entry name" value="FlgM"/>
    <property type="match status" value="1"/>
</dbReference>
<keyword evidence="5" id="KW-0805">Transcription regulation</keyword>
<evidence type="ECO:0000256" key="3">
    <source>
        <dbReference type="ARBA" id="ARBA00022491"/>
    </source>
</evidence>
<evidence type="ECO:0000256" key="5">
    <source>
        <dbReference type="ARBA" id="ARBA00023015"/>
    </source>
</evidence>
<gene>
    <name evidence="11" type="primary">flgM</name>
    <name evidence="11" type="ORF">ENP47_11985</name>
</gene>
<accession>A0A7C1JPQ1</accession>
<name>A0A7C1JPQ1_THERO</name>
<keyword evidence="11" id="KW-0966">Cell projection</keyword>
<comment type="function">
    <text evidence="7">Responsible for the coupling of flagellin expression to flagellar assembly by preventing expression of the flagellin genes when a component of the middle class of proteins is defective. It negatively regulates flagellar genes by inhibiting the activity of FliA by directly binding to FliA.</text>
</comment>
<dbReference type="InterPro" id="IPR035890">
    <property type="entry name" value="Anti-sigma-28_factor_FlgM_sf"/>
</dbReference>
<evidence type="ECO:0000259" key="10">
    <source>
        <dbReference type="Pfam" id="PF04316"/>
    </source>
</evidence>
<reference evidence="11" key="1">
    <citation type="journal article" date="2020" name="mSystems">
        <title>Genome- and Community-Level Interaction Insights into Carbon Utilization and Element Cycling Functions of Hydrothermarchaeota in Hydrothermal Sediment.</title>
        <authorList>
            <person name="Zhou Z."/>
            <person name="Liu Y."/>
            <person name="Xu W."/>
            <person name="Pan J."/>
            <person name="Luo Z.H."/>
            <person name="Li M."/>
        </authorList>
    </citation>
    <scope>NUCLEOTIDE SEQUENCE [LARGE SCALE GENOMIC DNA]</scope>
    <source>
        <strain evidence="11">SpSt-222</strain>
    </source>
</reference>
<keyword evidence="11" id="KW-0282">Flagellum</keyword>
<proteinExistence type="inferred from homology"/>
<comment type="similarity">
    <text evidence="1">Belongs to the FlgM family.</text>
</comment>